<dbReference type="InterPro" id="IPR036779">
    <property type="entry name" value="LysM_dom_sf"/>
</dbReference>
<feature type="disulfide bond" evidence="13">
    <location>
        <begin position="478"/>
        <end position="490"/>
    </location>
</feature>
<dbReference type="CDD" id="cd00118">
    <property type="entry name" value="LysM"/>
    <property type="match status" value="1"/>
</dbReference>
<evidence type="ECO:0000256" key="8">
    <source>
        <dbReference type="ARBA" id="ARBA00023024"/>
    </source>
</evidence>
<evidence type="ECO:0000259" key="16">
    <source>
        <dbReference type="PROSITE" id="PS50941"/>
    </source>
</evidence>
<comment type="catalytic activity">
    <reaction evidence="1">
        <text>Random endo-hydrolysis of N-acetyl-beta-D-glucosaminide (1-&gt;4)-beta-linkages in chitin and chitodextrins.</text>
        <dbReference type="EC" id="3.2.1.14"/>
    </reaction>
</comment>
<evidence type="ECO:0000256" key="1">
    <source>
        <dbReference type="ARBA" id="ARBA00000822"/>
    </source>
</evidence>
<dbReference type="SMART" id="SM00636">
    <property type="entry name" value="Glyco_18"/>
    <property type="match status" value="1"/>
</dbReference>
<comment type="caution">
    <text evidence="19">The sequence shown here is derived from an EMBL/GenBank/DDBJ whole genome shotgun (WGS) entry which is preliminary data.</text>
</comment>
<keyword evidence="9" id="KW-0843">Virulence</keyword>
<gene>
    <name evidence="19" type="ORF">Sste5346_007892</name>
</gene>
<keyword evidence="8" id="KW-0146">Chitin degradation</keyword>
<comment type="subcellular location">
    <subcellularLocation>
        <location evidence="2">Secreted</location>
    </subcellularLocation>
</comment>
<dbReference type="Gene3D" id="3.20.20.80">
    <property type="entry name" value="Glycosidases"/>
    <property type="match status" value="1"/>
</dbReference>
<accession>A0ABR3YT42</accession>
<reference evidence="19 20" key="1">
    <citation type="journal article" date="2024" name="IMA Fungus">
        <title>IMA Genome - F19 : A genome assembly and annotation guide to empower mycologists, including annotated draft genome sequences of Ceratocystis pirilliformis, Diaporthe australafricana, Fusarium ophioides, Paecilomyces lecythidis, and Sporothrix stenoceras.</title>
        <authorList>
            <person name="Aylward J."/>
            <person name="Wilson A.M."/>
            <person name="Visagie C.M."/>
            <person name="Spraker J."/>
            <person name="Barnes I."/>
            <person name="Buitendag C."/>
            <person name="Ceriani C."/>
            <person name="Del Mar Angel L."/>
            <person name="du Plessis D."/>
            <person name="Fuchs T."/>
            <person name="Gasser K."/>
            <person name="Kramer D."/>
            <person name="Li W."/>
            <person name="Munsamy K."/>
            <person name="Piso A."/>
            <person name="Price J.L."/>
            <person name="Sonnekus B."/>
            <person name="Thomas C."/>
            <person name="van der Nest A."/>
            <person name="van Dijk A."/>
            <person name="van Heerden A."/>
            <person name="van Vuuren N."/>
            <person name="Yilmaz N."/>
            <person name="Duong T.A."/>
            <person name="van der Merwe N.A."/>
            <person name="Wingfield M.J."/>
            <person name="Wingfield B.D."/>
        </authorList>
    </citation>
    <scope>NUCLEOTIDE SEQUENCE [LARGE SCALE GENOMIC DNA]</scope>
    <source>
        <strain evidence="19 20">CMW 5346</strain>
    </source>
</reference>
<feature type="chain" id="PRO_5047250439" description="chitinase" evidence="15">
    <location>
        <begin position="28"/>
        <end position="1522"/>
    </location>
</feature>
<dbReference type="SUPFAM" id="SSF54106">
    <property type="entry name" value="LysM domain"/>
    <property type="match status" value="1"/>
</dbReference>
<keyword evidence="10" id="KW-0119">Carbohydrate metabolism</keyword>
<dbReference type="Gene3D" id="3.10.350.10">
    <property type="entry name" value="LysM domain"/>
    <property type="match status" value="2"/>
</dbReference>
<evidence type="ECO:0000256" key="10">
    <source>
        <dbReference type="ARBA" id="ARBA00023277"/>
    </source>
</evidence>
<dbReference type="InterPro" id="IPR011583">
    <property type="entry name" value="Chitinase_II/V-like_cat"/>
</dbReference>
<feature type="disulfide bond" evidence="13">
    <location>
        <begin position="483"/>
        <end position="497"/>
    </location>
</feature>
<feature type="disulfide bond" evidence="13">
    <location>
        <begin position="515"/>
        <end position="519"/>
    </location>
</feature>
<dbReference type="Proteomes" id="UP001583186">
    <property type="component" value="Unassembled WGS sequence"/>
</dbReference>
<feature type="domain" description="LysM" evidence="17">
    <location>
        <begin position="391"/>
        <end position="439"/>
    </location>
</feature>
<keyword evidence="20" id="KW-1185">Reference proteome</keyword>
<dbReference type="InterPro" id="IPR001002">
    <property type="entry name" value="Chitin-bd_1"/>
</dbReference>
<evidence type="ECO:0000256" key="14">
    <source>
        <dbReference type="RuleBase" id="RU000489"/>
    </source>
</evidence>
<sequence length="1522" mass="161034">MLPSWVTSAAAAGFMLLSSGLIGGADASHFGLRMPASPKYKSRDGNCPTSCAIVGSDPANWPVYKNLNQLSKCEETIFYHISLFDNVDDGTSHHRIYACASYGSLKAPGAASSTMRVQQALDNATFTVGHWDEITPSGVDLRDLSKQVRRFIKSGYQITPANSTSASATAGAQPQVLFAQTSGGTVGLYVGKAIQSLSSVSTALKSLEQSLTSTNDTTGTVAMELCGTHYDADHVIGFIATSNTSFAPIQQVLQSWSKATCIDYNSTQTFVSPVGFTTPLAVPATNATSSASNNTVAARGLHGHSHNHHSSSPAHARAFLTPRADCTTVQVVYGDTCGTLATKCGISAADFTKYNPSDTLCSTLAPGQHVCCSSGTLPSFAPKPNSDGSCYSYNVVANDNCATLSAAYDLTNDLIESFNNETWGWQGCGNVLLGAVICLSTGSPPMPAAVANAECGPQVVGTVLGPGGTYNLSGLNPCPLNACCDIWGECGVTAEFCVDTSLGPPGTAKNGTNGCISNCGTDVVSGAAPATPISLAYYEGYGMDRPCLYQDISQLSTSFTHVHFAFATLDPSTYAVSVGSAASTYEFDSFTRLGSSFHRVLTVGGWTFSTDPSTYSIFRNGVTAANRVAMATAIANFVTDNDLDGIDIDWEYPGAPDIPGIPAASTDDGANYLAFLVVLKNLLPGKTVSIAAPSSYWYLKGFPIKEIGEVVDYIVYMTYDLHGQWDSGNGYSQDGCATGNCLRSHVNLTETMSSLSMITKAGVPSAKVVVGVTSYGRSFGMTDGSCYTPECTFGGGAAGSTATPGPCTGTAGYLADAEITDIIDGTNSTSNEKRRRRRDGTALSSRVNQYYYDKDSDSQILVFDDNQWVSFMTDDILASRTSLYKGLSLGGTTNWASDLQTFNDAPGNMPNWDEFLLAVKSGINPLSELAVDPSQISGNWTKLTCTDPAVVNVLTMSSEERWDGMDCPDAWADVISVWNNVDINTGVYLSASISASINGPENSNCGSLAATSNCDRILLCKDVEGTTNSGPAAYEIWNSLVYVHEIYETFHDTIVQAAALSLDPSLDEFENTFAPVTPPDTEWLDILLAFVNLAGTVVVSGFFNSILKALPFFRAHGVQYDNYKDAAKALVSFGVSVTSTYVSGSQSDWTAASQTSFSNYLGQVVNIWANSTESQLGQIFSGQPDTLPILSGLIDKGQMIEGADGSTSAAGTTPSVGISSATTTSVQDSIMLAFYAFAIPSAWRASGTGAFILDTGADCSDLNVAADYVDSSIQKQAMGCIDNHLYFLVYADGPSSDTCPAEGSCTDNSFSLPPGADKLDGSAWGKVTVNDIINGSVRTYTANGNKNGGAAADPSDTSTMGDLYDQDITTPGYIRLPVCSGQTAFWNWEEYSDRTLDNWPCYVPPPKNDCESSSFIDETSDASPSVDDCMHIVDNIIGTDGEWEIQTIGKAQHQLVQYGSCKFGIQATDLHGNIYFHIAAQDIVDIIQDSIKQFGGSGKIGAKGYMDCKGNINSQDVLWGLY</sequence>
<dbReference type="Pfam" id="PF01476">
    <property type="entry name" value="LysM"/>
    <property type="match status" value="1"/>
</dbReference>
<dbReference type="PANTHER" id="PTHR47700">
    <property type="entry name" value="V CHITINASE, PUTATIVE (AFU_ORTHOLOGUE AFUA_6G13720)-RELATED"/>
    <property type="match status" value="1"/>
</dbReference>
<dbReference type="PANTHER" id="PTHR47700:SF1">
    <property type="entry name" value="CHITINASE"/>
    <property type="match status" value="1"/>
</dbReference>
<evidence type="ECO:0000256" key="5">
    <source>
        <dbReference type="ARBA" id="ARBA00022525"/>
    </source>
</evidence>
<comment type="caution">
    <text evidence="13">Lacks conserved residue(s) required for the propagation of feature annotation.</text>
</comment>
<feature type="domain" description="GH18" evidence="18">
    <location>
        <begin position="532"/>
        <end position="922"/>
    </location>
</feature>
<dbReference type="SUPFAM" id="SSF57016">
    <property type="entry name" value="Plant lectins/antimicrobial peptides"/>
    <property type="match status" value="1"/>
</dbReference>
<evidence type="ECO:0000256" key="7">
    <source>
        <dbReference type="ARBA" id="ARBA00022801"/>
    </source>
</evidence>
<evidence type="ECO:0000256" key="9">
    <source>
        <dbReference type="ARBA" id="ARBA00023026"/>
    </source>
</evidence>
<dbReference type="InterPro" id="IPR001223">
    <property type="entry name" value="Glyco_hydro18_cat"/>
</dbReference>
<dbReference type="Pfam" id="PF00704">
    <property type="entry name" value="Glyco_hydro_18"/>
    <property type="match status" value="1"/>
</dbReference>
<dbReference type="SMART" id="SM00257">
    <property type="entry name" value="LysM"/>
    <property type="match status" value="2"/>
</dbReference>
<keyword evidence="12" id="KW-0624">Polysaccharide degradation</keyword>
<dbReference type="InterPro" id="IPR017853">
    <property type="entry name" value="GH"/>
</dbReference>
<dbReference type="Pfam" id="PF14856">
    <property type="entry name" value="Hce2"/>
    <property type="match status" value="1"/>
</dbReference>
<evidence type="ECO:0000256" key="4">
    <source>
        <dbReference type="ARBA" id="ARBA00012729"/>
    </source>
</evidence>
<keyword evidence="6 13" id="KW-0147">Chitin-binding</keyword>
<protein>
    <recommendedName>
        <fullName evidence="4">chitinase</fullName>
        <ecNumber evidence="4">3.2.1.14</ecNumber>
    </recommendedName>
</protein>
<evidence type="ECO:0000259" key="17">
    <source>
        <dbReference type="PROSITE" id="PS51782"/>
    </source>
</evidence>
<dbReference type="PROSITE" id="PS50941">
    <property type="entry name" value="CHIT_BIND_I_2"/>
    <property type="match status" value="1"/>
</dbReference>
<evidence type="ECO:0000256" key="13">
    <source>
        <dbReference type="PROSITE-ProRule" id="PRU00261"/>
    </source>
</evidence>
<dbReference type="InterPro" id="IPR018392">
    <property type="entry name" value="LysM"/>
</dbReference>
<name>A0ABR3YT42_9PEZI</name>
<dbReference type="InterPro" id="IPR053214">
    <property type="entry name" value="LysM12-like"/>
</dbReference>
<evidence type="ECO:0000256" key="3">
    <source>
        <dbReference type="ARBA" id="ARBA00008682"/>
    </source>
</evidence>
<dbReference type="EMBL" id="JAWCUI010000056">
    <property type="protein sequence ID" value="KAL1891067.1"/>
    <property type="molecule type" value="Genomic_DNA"/>
</dbReference>
<dbReference type="PROSITE" id="PS01095">
    <property type="entry name" value="GH18_1"/>
    <property type="match status" value="1"/>
</dbReference>
<keyword evidence="13" id="KW-1015">Disulfide bond</keyword>
<dbReference type="CDD" id="cd02878">
    <property type="entry name" value="GH18_zymocin_alpha"/>
    <property type="match status" value="1"/>
</dbReference>
<proteinExistence type="inferred from homology"/>
<dbReference type="InterPro" id="IPR001579">
    <property type="entry name" value="Glyco_hydro_18_chit_AS"/>
</dbReference>
<evidence type="ECO:0000256" key="15">
    <source>
        <dbReference type="SAM" id="SignalP"/>
    </source>
</evidence>
<evidence type="ECO:0000259" key="18">
    <source>
        <dbReference type="PROSITE" id="PS51910"/>
    </source>
</evidence>
<evidence type="ECO:0000256" key="11">
    <source>
        <dbReference type="ARBA" id="ARBA00023295"/>
    </source>
</evidence>
<dbReference type="InterPro" id="IPR036861">
    <property type="entry name" value="Endochitinase-like_sf"/>
</dbReference>
<dbReference type="CDD" id="cd00035">
    <property type="entry name" value="ChtBD1"/>
    <property type="match status" value="1"/>
</dbReference>
<organism evidence="19 20">
    <name type="scientific">Sporothrix stenoceras</name>
    <dbReference type="NCBI Taxonomy" id="5173"/>
    <lineage>
        <taxon>Eukaryota</taxon>
        <taxon>Fungi</taxon>
        <taxon>Dikarya</taxon>
        <taxon>Ascomycota</taxon>
        <taxon>Pezizomycotina</taxon>
        <taxon>Sordariomycetes</taxon>
        <taxon>Sordariomycetidae</taxon>
        <taxon>Ophiostomatales</taxon>
        <taxon>Ophiostomataceae</taxon>
        <taxon>Sporothrix</taxon>
    </lineage>
</organism>
<dbReference type="InterPro" id="IPR029226">
    <property type="entry name" value="Ecp2-like"/>
</dbReference>
<comment type="similarity">
    <text evidence="3">Belongs to the glycosyl hydrolase 18 family. Chitinase class V subfamily.</text>
</comment>
<evidence type="ECO:0000256" key="2">
    <source>
        <dbReference type="ARBA" id="ARBA00004613"/>
    </source>
</evidence>
<dbReference type="InterPro" id="IPR029070">
    <property type="entry name" value="Chitinase_insertion_sf"/>
</dbReference>
<keyword evidence="7 14" id="KW-0378">Hydrolase</keyword>
<feature type="domain" description="Chitin-binding type-1" evidence="16">
    <location>
        <begin position="452"/>
        <end position="521"/>
    </location>
</feature>
<dbReference type="Gene3D" id="3.10.50.10">
    <property type="match status" value="1"/>
</dbReference>
<evidence type="ECO:0000313" key="20">
    <source>
        <dbReference type="Proteomes" id="UP001583186"/>
    </source>
</evidence>
<evidence type="ECO:0000256" key="6">
    <source>
        <dbReference type="ARBA" id="ARBA00022669"/>
    </source>
</evidence>
<dbReference type="EC" id="3.2.1.14" evidence="4"/>
<dbReference type="SUPFAM" id="SSF54556">
    <property type="entry name" value="Chitinase insertion domain"/>
    <property type="match status" value="1"/>
</dbReference>
<dbReference type="PROSITE" id="PS51782">
    <property type="entry name" value="LYSM"/>
    <property type="match status" value="2"/>
</dbReference>
<keyword evidence="11 14" id="KW-0326">Glycosidase</keyword>
<keyword evidence="15" id="KW-0732">Signal</keyword>
<keyword evidence="5" id="KW-0964">Secreted</keyword>
<feature type="domain" description="LysM" evidence="17">
    <location>
        <begin position="327"/>
        <end position="372"/>
    </location>
</feature>
<evidence type="ECO:0000313" key="19">
    <source>
        <dbReference type="EMBL" id="KAL1891067.1"/>
    </source>
</evidence>
<dbReference type="PROSITE" id="PS51910">
    <property type="entry name" value="GH18_2"/>
    <property type="match status" value="1"/>
</dbReference>
<feature type="signal peptide" evidence="15">
    <location>
        <begin position="1"/>
        <end position="27"/>
    </location>
</feature>
<dbReference type="SUPFAM" id="SSF51445">
    <property type="entry name" value="(Trans)glycosidases"/>
    <property type="match status" value="1"/>
</dbReference>
<evidence type="ECO:0000256" key="12">
    <source>
        <dbReference type="ARBA" id="ARBA00023326"/>
    </source>
</evidence>